<evidence type="ECO:0000313" key="1">
    <source>
        <dbReference type="EMBL" id="MDX8052838.1"/>
    </source>
</evidence>
<dbReference type="EMBL" id="JAXAVV010000013">
    <property type="protein sequence ID" value="MDX8052838.1"/>
    <property type="molecule type" value="Genomic_DNA"/>
</dbReference>
<accession>A0ABU4TWY2</accession>
<organism evidence="1 2">
    <name type="scientific">Lentzea kristufekii</name>
    <dbReference type="NCBI Taxonomy" id="3095430"/>
    <lineage>
        <taxon>Bacteria</taxon>
        <taxon>Bacillati</taxon>
        <taxon>Actinomycetota</taxon>
        <taxon>Actinomycetes</taxon>
        <taxon>Pseudonocardiales</taxon>
        <taxon>Pseudonocardiaceae</taxon>
        <taxon>Lentzea</taxon>
    </lineage>
</organism>
<protein>
    <submittedName>
        <fullName evidence="1">Uncharacterized protein</fullName>
    </submittedName>
</protein>
<evidence type="ECO:0000313" key="2">
    <source>
        <dbReference type="Proteomes" id="UP001271792"/>
    </source>
</evidence>
<dbReference type="RefSeq" id="WP_319986691.1">
    <property type="nucleotide sequence ID" value="NZ_JAXAVV010000013.1"/>
</dbReference>
<reference evidence="1 2" key="1">
    <citation type="submission" date="2023-11" db="EMBL/GenBank/DDBJ databases">
        <title>Lentzea sokolovensis, sp. nov., Lentzea kristufkii, sp. nov., and Lentzea miocenensis, sp. nov., rare actinobacteria from Sokolov Coal Basin, Miocene lacustrine sediment, Czech Republic.</title>
        <authorList>
            <person name="Lara A."/>
            <person name="Kotroba L."/>
            <person name="Nouioui I."/>
            <person name="Neumann-Schaal M."/>
            <person name="Mast Y."/>
            <person name="Chronakova A."/>
        </authorList>
    </citation>
    <scope>NUCLEOTIDE SEQUENCE [LARGE SCALE GENOMIC DNA]</scope>
    <source>
        <strain evidence="1 2">BCCO 10_0798</strain>
    </source>
</reference>
<keyword evidence="2" id="KW-1185">Reference proteome</keyword>
<proteinExistence type="predicted"/>
<sequence>MYCDAEFSEWAEYAGSSTEFLHDLLTGEVESELDEYGPPYDLTFAAPPQRQPG</sequence>
<dbReference type="Proteomes" id="UP001271792">
    <property type="component" value="Unassembled WGS sequence"/>
</dbReference>
<comment type="caution">
    <text evidence="1">The sequence shown here is derived from an EMBL/GenBank/DDBJ whole genome shotgun (WGS) entry which is preliminary data.</text>
</comment>
<name>A0ABU4TWY2_9PSEU</name>
<gene>
    <name evidence="1" type="ORF">SK571_25960</name>
</gene>